<sequence length="201" mass="21647">MAARYAPTLAEPAGTVLVGIITAAPNQRQNAFKGKVGFICQKLQTMYRIDRTAGTYRTLTGQTGFRGESFAELAVHMEHIAGTHDIAFADFNRGRMAHRPGRLGGSAALYPFTARKGDFIAISFIRLTGFKDKSRLAVEAYVFGDGFGTAEVGKEREGNGWNGRGSGWRWPTEIGDGKDNAELAAFTGDFIDGHGVLLLGG</sequence>
<dbReference type="Proteomes" id="UP000626795">
    <property type="component" value="Unassembled WGS sequence"/>
</dbReference>
<organism evidence="1 2">
    <name type="scientific">Neisseria subflava</name>
    <dbReference type="NCBI Taxonomy" id="28449"/>
    <lineage>
        <taxon>Bacteria</taxon>
        <taxon>Pseudomonadati</taxon>
        <taxon>Pseudomonadota</taxon>
        <taxon>Betaproteobacteria</taxon>
        <taxon>Neisseriales</taxon>
        <taxon>Neisseriaceae</taxon>
        <taxon>Neisseria</taxon>
    </lineage>
</organism>
<name>A0A9X9QZQ9_NEISU</name>
<protein>
    <submittedName>
        <fullName evidence="1">Uncharacterized protein</fullName>
    </submittedName>
</protein>
<gene>
    <name evidence="1" type="ORF">ONOEEDHL_00696</name>
</gene>
<reference evidence="1" key="1">
    <citation type="submission" date="2019-05" db="EMBL/GenBank/DDBJ databases">
        <authorList>
            <person name="Hibberd M."/>
        </authorList>
    </citation>
    <scope>NUCLEOTIDE SEQUENCE</scope>
    <source>
        <strain evidence="1">Neisseria_subflava_BgEED23</strain>
    </source>
</reference>
<dbReference type="AlphaFoldDB" id="A0A9X9QZQ9"/>
<dbReference type="EMBL" id="CABFLZ010000044">
    <property type="protein sequence ID" value="VTY08080.1"/>
    <property type="molecule type" value="Genomic_DNA"/>
</dbReference>
<accession>A0A9X9QZQ9</accession>
<proteinExistence type="predicted"/>
<comment type="caution">
    <text evidence="1">The sequence shown here is derived from an EMBL/GenBank/DDBJ whole genome shotgun (WGS) entry which is preliminary data.</text>
</comment>
<evidence type="ECO:0000313" key="1">
    <source>
        <dbReference type="EMBL" id="VTY08080.1"/>
    </source>
</evidence>
<keyword evidence="2" id="KW-1185">Reference proteome</keyword>
<evidence type="ECO:0000313" key="2">
    <source>
        <dbReference type="Proteomes" id="UP000626795"/>
    </source>
</evidence>